<protein>
    <submittedName>
        <fullName evidence="2">Uncharacterized protein</fullName>
    </submittedName>
</protein>
<keyword evidence="1" id="KW-0812">Transmembrane</keyword>
<dbReference type="RefSeq" id="WP_252854526.1">
    <property type="nucleotide sequence ID" value="NZ_JAMXLR010000073.1"/>
</dbReference>
<proteinExistence type="predicted"/>
<sequence>MNAPESAVERSPLVPTSYVVRTTCWIVAPIALVSLMIGACAGFIPPWPVVMSLSVGFTAAIAFVVAKKPAIGVAVALIALSFSGWFLRSVVDVRAATATDRIYERYFGIDSYEEDVAVTYRNIAVATGTFTLGTWMSASLYHVNGGNVQEINAFTVGRSPNRIGAPHWVDMKLTLALGDRDTPAGRVTQLGAAGHSRGGGRGGEMTHDVVASSTESLPARFTSGTKRIVYVEGDNGFNVGSTMTLAEFARRNKGNYLVVELELH</sequence>
<comment type="caution">
    <text evidence="2">The sequence shown here is derived from an EMBL/GenBank/DDBJ whole genome shotgun (WGS) entry which is preliminary data.</text>
</comment>
<keyword evidence="1" id="KW-0472">Membrane</keyword>
<feature type="transmembrane region" description="Helical" evidence="1">
    <location>
        <begin position="18"/>
        <end position="40"/>
    </location>
</feature>
<accession>A0A9X2FCB8</accession>
<keyword evidence="1" id="KW-1133">Transmembrane helix</keyword>
<name>A0A9X2FCB8_9BACT</name>
<dbReference type="Proteomes" id="UP001155241">
    <property type="component" value="Unassembled WGS sequence"/>
</dbReference>
<evidence type="ECO:0000256" key="1">
    <source>
        <dbReference type="SAM" id="Phobius"/>
    </source>
</evidence>
<keyword evidence="3" id="KW-1185">Reference proteome</keyword>
<evidence type="ECO:0000313" key="2">
    <source>
        <dbReference type="EMBL" id="MCO6046412.1"/>
    </source>
</evidence>
<gene>
    <name evidence="2" type="ORF">NG895_21145</name>
</gene>
<dbReference type="EMBL" id="JAMXLR010000073">
    <property type="protein sequence ID" value="MCO6046412.1"/>
    <property type="molecule type" value="Genomic_DNA"/>
</dbReference>
<feature type="transmembrane region" description="Helical" evidence="1">
    <location>
        <begin position="71"/>
        <end position="91"/>
    </location>
</feature>
<organism evidence="2 3">
    <name type="scientific">Aeoliella straminimaris</name>
    <dbReference type="NCBI Taxonomy" id="2954799"/>
    <lineage>
        <taxon>Bacteria</taxon>
        <taxon>Pseudomonadati</taxon>
        <taxon>Planctomycetota</taxon>
        <taxon>Planctomycetia</taxon>
        <taxon>Pirellulales</taxon>
        <taxon>Lacipirellulaceae</taxon>
        <taxon>Aeoliella</taxon>
    </lineage>
</organism>
<evidence type="ECO:0000313" key="3">
    <source>
        <dbReference type="Proteomes" id="UP001155241"/>
    </source>
</evidence>
<reference evidence="2" key="1">
    <citation type="submission" date="2022-06" db="EMBL/GenBank/DDBJ databases">
        <title>Aeoliella straminimaris, a novel planctomycete from sediments.</title>
        <authorList>
            <person name="Vitorino I.R."/>
            <person name="Lage O.M."/>
        </authorList>
    </citation>
    <scope>NUCLEOTIDE SEQUENCE</scope>
    <source>
        <strain evidence="2">ICT_H6.2</strain>
    </source>
</reference>
<dbReference type="AlphaFoldDB" id="A0A9X2FCB8"/>